<evidence type="ECO:0000256" key="4">
    <source>
        <dbReference type="ARBA" id="ARBA00024746"/>
    </source>
</evidence>
<dbReference type="Pfam" id="PF13861">
    <property type="entry name" value="FLgD_tudor"/>
    <property type="match status" value="1"/>
</dbReference>
<dbReference type="InterPro" id="IPR025963">
    <property type="entry name" value="FLgD_Tudor"/>
</dbReference>
<keyword evidence="9" id="KW-1185">Reference proteome</keyword>
<dbReference type="EMBL" id="CP000230">
    <property type="protein sequence ID" value="ABC21351.1"/>
    <property type="molecule type" value="Genomic_DNA"/>
</dbReference>
<sequence length="245" mass="25718">MADLTAEASTAAGAAAATKAGKSRGKLTSDMNTFLTLLTSQLKNQDPLSPMDSTEFTNQLVQFAQVEQQINTNDNMEKLLAVSGNSQAAMAVGYLGKYVEAESTVVALQDGQAVFTYGLTAAADNVTIALYDEKDNLVRAFQGDLTQGLHKITWNGKDSYGEKLDDGTYRIAVTATSKKDGSIETWSTTIGKVTGIASDGKGGTLLGLGSTSVDLTKVLGVFNTLPSDEQLADTPPATDENKAST</sequence>
<evidence type="ECO:0000256" key="3">
    <source>
        <dbReference type="ARBA" id="ARBA00022795"/>
    </source>
</evidence>
<dbReference type="GO" id="GO:0044781">
    <property type="term" value="P:bacterial-type flagellum organization"/>
    <property type="evidence" value="ECO:0007669"/>
    <property type="project" value="UniProtKB-UniRule"/>
</dbReference>
<keyword evidence="8" id="KW-0969">Cilium</keyword>
<protein>
    <recommendedName>
        <fullName evidence="2 5">Basal-body rod modification protein FlgD</fullName>
    </recommendedName>
</protein>
<dbReference type="InterPro" id="IPR005648">
    <property type="entry name" value="FlgD"/>
</dbReference>
<evidence type="ECO:0000259" key="7">
    <source>
        <dbReference type="Pfam" id="PF13861"/>
    </source>
</evidence>
<dbReference type="RefSeq" id="WP_011388305.1">
    <property type="nucleotide sequence ID" value="NC_007643.1"/>
</dbReference>
<organism evidence="8 9">
    <name type="scientific">Rhodospirillum rubrum (strain ATCC 11170 / ATH 1.1.1 / DSM 467 / LMG 4362 / NCIMB 8255 / S1)</name>
    <dbReference type="NCBI Taxonomy" id="269796"/>
    <lineage>
        <taxon>Bacteria</taxon>
        <taxon>Pseudomonadati</taxon>
        <taxon>Pseudomonadota</taxon>
        <taxon>Alphaproteobacteria</taxon>
        <taxon>Rhodospirillales</taxon>
        <taxon>Rhodospirillaceae</taxon>
        <taxon>Rhodospirillum</taxon>
    </lineage>
</organism>
<dbReference type="Gene3D" id="2.30.30.910">
    <property type="match status" value="1"/>
</dbReference>
<reference evidence="8 9" key="1">
    <citation type="journal article" date="2011" name="Stand. Genomic Sci.">
        <title>Complete genome sequence of Rhodospirillum rubrum type strain (S1).</title>
        <authorList>
            <person name="Munk A.C."/>
            <person name="Copeland A."/>
            <person name="Lucas S."/>
            <person name="Lapidus A."/>
            <person name="Del Rio T.G."/>
            <person name="Barry K."/>
            <person name="Detter J.C."/>
            <person name="Hammon N."/>
            <person name="Israni S."/>
            <person name="Pitluck S."/>
            <person name="Brettin T."/>
            <person name="Bruce D."/>
            <person name="Han C."/>
            <person name="Tapia R."/>
            <person name="Gilna P."/>
            <person name="Schmutz J."/>
            <person name="Larimer F."/>
            <person name="Land M."/>
            <person name="Kyrpides N.C."/>
            <person name="Mavromatis K."/>
            <person name="Richardson P."/>
            <person name="Rohde M."/>
            <person name="Goker M."/>
            <person name="Klenk H.P."/>
            <person name="Zhang Y."/>
            <person name="Roberts G.P."/>
            <person name="Reslewic S."/>
            <person name="Schwartz D.C."/>
        </authorList>
    </citation>
    <scope>NUCLEOTIDE SEQUENCE [LARGE SCALE GENOMIC DNA]</scope>
    <source>
        <strain evidence="9">ATCC 11170 / ATH 1.1.1 / DSM 467 / LMG 4362 / NCIMB 8255 / S1</strain>
    </source>
</reference>
<evidence type="ECO:0000256" key="2">
    <source>
        <dbReference type="ARBA" id="ARBA00016013"/>
    </source>
</evidence>
<evidence type="ECO:0000259" key="6">
    <source>
        <dbReference type="Pfam" id="PF13860"/>
    </source>
</evidence>
<evidence type="ECO:0000313" key="9">
    <source>
        <dbReference type="Proteomes" id="UP000001929"/>
    </source>
</evidence>
<dbReference type="InterPro" id="IPR025965">
    <property type="entry name" value="FlgD/Vpr_Ig-like"/>
</dbReference>
<dbReference type="eggNOG" id="COG1843">
    <property type="taxonomic scope" value="Bacteria"/>
</dbReference>
<dbReference type="Pfam" id="PF03963">
    <property type="entry name" value="FlgD"/>
    <property type="match status" value="1"/>
</dbReference>
<proteinExistence type="inferred from homology"/>
<dbReference type="Gene3D" id="2.60.40.4070">
    <property type="match status" value="1"/>
</dbReference>
<gene>
    <name evidence="8" type="ordered locus">Rru_A0547</name>
</gene>
<dbReference type="HOGENOM" id="CLU_047535_0_1_5"/>
<dbReference type="KEGG" id="rru:Rru_A0547"/>
<feature type="domain" description="FlgD/Vpr Ig-like" evidence="6">
    <location>
        <begin position="109"/>
        <end position="178"/>
    </location>
</feature>
<dbReference type="EnsemblBacteria" id="ABC21351">
    <property type="protein sequence ID" value="ABC21351"/>
    <property type="gene ID" value="Rru_A0547"/>
</dbReference>
<keyword evidence="8" id="KW-0282">Flagellum</keyword>
<dbReference type="STRING" id="269796.Rru_A0547"/>
<evidence type="ECO:0000313" key="8">
    <source>
        <dbReference type="EMBL" id="ABC21351.1"/>
    </source>
</evidence>
<dbReference type="PhylomeDB" id="Q2RWZ4"/>
<dbReference type="Proteomes" id="UP000001929">
    <property type="component" value="Chromosome"/>
</dbReference>
<name>Q2RWZ4_RHORT</name>
<comment type="similarity">
    <text evidence="1 5">Belongs to the FlgD family.</text>
</comment>
<dbReference type="AlphaFoldDB" id="Q2RWZ4"/>
<comment type="function">
    <text evidence="4 5">Required for flagellar hook formation. May act as a scaffolding protein.</text>
</comment>
<keyword evidence="3 5" id="KW-1005">Bacterial flagellum biogenesis</keyword>
<accession>Q2RWZ4</accession>
<dbReference type="Pfam" id="PF13860">
    <property type="entry name" value="FlgD_ig"/>
    <property type="match status" value="1"/>
</dbReference>
<dbReference type="PATRIC" id="fig|269796.9.peg.601"/>
<keyword evidence="8" id="KW-0966">Cell projection</keyword>
<evidence type="ECO:0000256" key="1">
    <source>
        <dbReference type="ARBA" id="ARBA00010577"/>
    </source>
</evidence>
<evidence type="ECO:0000256" key="5">
    <source>
        <dbReference type="RuleBase" id="RU362076"/>
    </source>
</evidence>
<feature type="domain" description="FlgD Tudor-like" evidence="7">
    <location>
        <begin position="86"/>
        <end position="218"/>
    </location>
</feature>